<reference evidence="1 2" key="1">
    <citation type="submission" date="2020-03" db="EMBL/GenBank/DDBJ databases">
        <title>Genomic Encyclopedia of Type Strains, Phase IV (KMG-IV): sequencing the most valuable type-strain genomes for metagenomic binning, comparative biology and taxonomic classification.</title>
        <authorList>
            <person name="Goeker M."/>
        </authorList>
    </citation>
    <scope>NUCLEOTIDE SEQUENCE [LARGE SCALE GENOMIC DNA]</scope>
    <source>
        <strain evidence="1 2">DSM 103870</strain>
    </source>
</reference>
<dbReference type="EMBL" id="JAASQI010000002">
    <property type="protein sequence ID" value="NIJ57126.1"/>
    <property type="molecule type" value="Genomic_DNA"/>
</dbReference>
<comment type="caution">
    <text evidence="1">The sequence shown here is derived from an EMBL/GenBank/DDBJ whole genome shotgun (WGS) entry which is preliminary data.</text>
</comment>
<accession>A0ABX0V223</accession>
<gene>
    <name evidence="1" type="ORF">FHS82_000952</name>
</gene>
<proteinExistence type="predicted"/>
<evidence type="ECO:0008006" key="3">
    <source>
        <dbReference type="Google" id="ProtNLM"/>
    </source>
</evidence>
<dbReference type="RefSeq" id="WP_166949359.1">
    <property type="nucleotide sequence ID" value="NZ_JAASQI010000002.1"/>
</dbReference>
<organism evidence="1 2">
    <name type="scientific">Pseudochelatococcus lubricantis</name>
    <dbReference type="NCBI Taxonomy" id="1538102"/>
    <lineage>
        <taxon>Bacteria</taxon>
        <taxon>Pseudomonadati</taxon>
        <taxon>Pseudomonadota</taxon>
        <taxon>Alphaproteobacteria</taxon>
        <taxon>Hyphomicrobiales</taxon>
        <taxon>Chelatococcaceae</taxon>
        <taxon>Pseudochelatococcus</taxon>
    </lineage>
</organism>
<dbReference type="Proteomes" id="UP001429580">
    <property type="component" value="Unassembled WGS sequence"/>
</dbReference>
<evidence type="ECO:0000313" key="1">
    <source>
        <dbReference type="EMBL" id="NIJ57126.1"/>
    </source>
</evidence>
<name>A0ABX0V223_9HYPH</name>
<sequence length="132" mass="14912">MKDRLHKIERVVVVQQQLKRLSEWKLALLRRDEAALGKAQEQLVSRLNDGAAHHGLFVGSMARRLTQLSREAQVVHAESEALQGRLREEALRLKRTERLAQNMARASDAEDEKIGLERIVEAGAARKDDSLA</sequence>
<protein>
    <recommendedName>
        <fullName evidence="3">Flagellar FliJ protein</fullName>
    </recommendedName>
</protein>
<evidence type="ECO:0000313" key="2">
    <source>
        <dbReference type="Proteomes" id="UP001429580"/>
    </source>
</evidence>
<keyword evidence="2" id="KW-1185">Reference proteome</keyword>